<dbReference type="Proteomes" id="UP000001312">
    <property type="component" value="Unassembled WGS sequence"/>
</dbReference>
<dbReference type="EMBL" id="CH476623">
    <property type="protein sequence ID" value="EDO00075.1"/>
    <property type="molecule type" value="Genomic_DNA"/>
</dbReference>
<dbReference type="AlphaFoldDB" id="A7EC96"/>
<proteinExistence type="predicted"/>
<dbReference type="RefSeq" id="XP_001596712.1">
    <property type="nucleotide sequence ID" value="XM_001596662.1"/>
</dbReference>
<dbReference type="InParanoid" id="A7EC96"/>
<accession>A7EC96</accession>
<dbReference type="HOGENOM" id="CLU_2723714_0_0_1"/>
<keyword evidence="2" id="KW-1185">Reference proteome</keyword>
<gene>
    <name evidence="1" type="ORF">SS1G_02935</name>
</gene>
<organism evidence="1 2">
    <name type="scientific">Sclerotinia sclerotiorum (strain ATCC 18683 / 1980 / Ss-1)</name>
    <name type="common">White mold</name>
    <name type="synonym">Whetzelinia sclerotiorum</name>
    <dbReference type="NCBI Taxonomy" id="665079"/>
    <lineage>
        <taxon>Eukaryota</taxon>
        <taxon>Fungi</taxon>
        <taxon>Dikarya</taxon>
        <taxon>Ascomycota</taxon>
        <taxon>Pezizomycotina</taxon>
        <taxon>Leotiomycetes</taxon>
        <taxon>Helotiales</taxon>
        <taxon>Sclerotiniaceae</taxon>
        <taxon>Sclerotinia</taxon>
    </lineage>
</organism>
<name>A7EC96_SCLS1</name>
<dbReference type="KEGG" id="ssl:SS1G_02935"/>
<evidence type="ECO:0000313" key="1">
    <source>
        <dbReference type="EMBL" id="EDO00075.1"/>
    </source>
</evidence>
<evidence type="ECO:0000313" key="2">
    <source>
        <dbReference type="Proteomes" id="UP000001312"/>
    </source>
</evidence>
<dbReference type="GeneID" id="5492363"/>
<sequence>MTCGVLKDFCKAVPIRCNGYLRFWGSCQTSDKEPGEKEERIASKLSGLTHPAMTRLTEGDESATLHGEIGAL</sequence>
<protein>
    <submittedName>
        <fullName evidence="1">Uncharacterized protein</fullName>
    </submittedName>
</protein>
<reference evidence="2" key="1">
    <citation type="journal article" date="2011" name="PLoS Genet.">
        <title>Genomic analysis of the necrotrophic fungal pathogens Sclerotinia sclerotiorum and Botrytis cinerea.</title>
        <authorList>
            <person name="Amselem J."/>
            <person name="Cuomo C.A."/>
            <person name="van Kan J.A."/>
            <person name="Viaud M."/>
            <person name="Benito E.P."/>
            <person name="Couloux A."/>
            <person name="Coutinho P.M."/>
            <person name="de Vries R.P."/>
            <person name="Dyer P.S."/>
            <person name="Fillinger S."/>
            <person name="Fournier E."/>
            <person name="Gout L."/>
            <person name="Hahn M."/>
            <person name="Kohn L."/>
            <person name="Lapalu N."/>
            <person name="Plummer K.M."/>
            <person name="Pradier J.M."/>
            <person name="Quevillon E."/>
            <person name="Sharon A."/>
            <person name="Simon A."/>
            <person name="ten Have A."/>
            <person name="Tudzynski B."/>
            <person name="Tudzynski P."/>
            <person name="Wincker P."/>
            <person name="Andrew M."/>
            <person name="Anthouard V."/>
            <person name="Beever R.E."/>
            <person name="Beffa R."/>
            <person name="Benoit I."/>
            <person name="Bouzid O."/>
            <person name="Brault B."/>
            <person name="Chen Z."/>
            <person name="Choquer M."/>
            <person name="Collemare J."/>
            <person name="Cotton P."/>
            <person name="Danchin E.G."/>
            <person name="Da Silva C."/>
            <person name="Gautier A."/>
            <person name="Giraud C."/>
            <person name="Giraud T."/>
            <person name="Gonzalez C."/>
            <person name="Grossetete S."/>
            <person name="Guldener U."/>
            <person name="Henrissat B."/>
            <person name="Howlett B.J."/>
            <person name="Kodira C."/>
            <person name="Kretschmer M."/>
            <person name="Lappartient A."/>
            <person name="Leroch M."/>
            <person name="Levis C."/>
            <person name="Mauceli E."/>
            <person name="Neuveglise C."/>
            <person name="Oeser B."/>
            <person name="Pearson M."/>
            <person name="Poulain J."/>
            <person name="Poussereau N."/>
            <person name="Quesneville H."/>
            <person name="Rascle C."/>
            <person name="Schumacher J."/>
            <person name="Segurens B."/>
            <person name="Sexton A."/>
            <person name="Silva E."/>
            <person name="Sirven C."/>
            <person name="Soanes D.M."/>
            <person name="Talbot N.J."/>
            <person name="Templeton M."/>
            <person name="Yandava C."/>
            <person name="Yarden O."/>
            <person name="Zeng Q."/>
            <person name="Rollins J.A."/>
            <person name="Lebrun M.H."/>
            <person name="Dickman M."/>
        </authorList>
    </citation>
    <scope>NUCLEOTIDE SEQUENCE [LARGE SCALE GENOMIC DNA]</scope>
    <source>
        <strain evidence="2">ATCC 18683 / 1980 / Ss-1</strain>
    </source>
</reference>